<name>A0ABN8YTH0_RANTA</name>
<proteinExistence type="predicted"/>
<evidence type="ECO:0000313" key="1">
    <source>
        <dbReference type="EMBL" id="CAI9164754.1"/>
    </source>
</evidence>
<accession>A0ABN8YTH0</accession>
<keyword evidence="2" id="KW-1185">Reference proteome</keyword>
<gene>
    <name evidence="1" type="ORF">MRATA1EN1_LOCUS13716</name>
</gene>
<evidence type="ECO:0000313" key="2">
    <source>
        <dbReference type="Proteomes" id="UP001176941"/>
    </source>
</evidence>
<organism evidence="1 2">
    <name type="scientific">Rangifer tarandus platyrhynchus</name>
    <name type="common">Svalbard reindeer</name>
    <dbReference type="NCBI Taxonomy" id="3082113"/>
    <lineage>
        <taxon>Eukaryota</taxon>
        <taxon>Metazoa</taxon>
        <taxon>Chordata</taxon>
        <taxon>Craniata</taxon>
        <taxon>Vertebrata</taxon>
        <taxon>Euteleostomi</taxon>
        <taxon>Mammalia</taxon>
        <taxon>Eutheria</taxon>
        <taxon>Laurasiatheria</taxon>
        <taxon>Artiodactyla</taxon>
        <taxon>Ruminantia</taxon>
        <taxon>Pecora</taxon>
        <taxon>Cervidae</taxon>
        <taxon>Odocoileinae</taxon>
        <taxon>Rangifer</taxon>
    </lineage>
</organism>
<sequence length="102" mass="10321">MCLLHGGPALLLPAPPCKESPPTPPAGLCCVQGFIPSEAVAARMLGYSLGQKGPQKAGKSGSETGLHCSRALSATVANWQQATCSRCPGGQRQAQSPPAAPN</sequence>
<protein>
    <submittedName>
        <fullName evidence="1">Uncharacterized protein</fullName>
    </submittedName>
</protein>
<dbReference type="EMBL" id="OX459959">
    <property type="protein sequence ID" value="CAI9164754.1"/>
    <property type="molecule type" value="Genomic_DNA"/>
</dbReference>
<reference evidence="1" key="1">
    <citation type="submission" date="2023-04" db="EMBL/GenBank/DDBJ databases">
        <authorList>
            <consortium name="ELIXIR-Norway"/>
        </authorList>
    </citation>
    <scope>NUCLEOTIDE SEQUENCE [LARGE SCALE GENOMIC DNA]</scope>
</reference>
<dbReference type="Proteomes" id="UP001176941">
    <property type="component" value="Chromosome 23"/>
</dbReference>